<feature type="region of interest" description="Disordered" evidence="1">
    <location>
        <begin position="1"/>
        <end position="26"/>
    </location>
</feature>
<reference evidence="2 3" key="1">
    <citation type="journal article" date="2015" name="Int. J. Syst. Evol. Microbiol.">
        <title>Tumebacillus algifaecis sp. nov., isolated from decomposing algal scum.</title>
        <authorList>
            <person name="Wu Y.F."/>
            <person name="Zhang B."/>
            <person name="Xing P."/>
            <person name="Wu Q.L."/>
            <person name="Liu S.J."/>
        </authorList>
    </citation>
    <scope>NUCLEOTIDE SEQUENCE [LARGE SCALE GENOMIC DNA]</scope>
    <source>
        <strain evidence="2 3">THMBR28</strain>
    </source>
</reference>
<organism evidence="2 3">
    <name type="scientific">Tumebacillus algifaecis</name>
    <dbReference type="NCBI Taxonomy" id="1214604"/>
    <lineage>
        <taxon>Bacteria</taxon>
        <taxon>Bacillati</taxon>
        <taxon>Bacillota</taxon>
        <taxon>Bacilli</taxon>
        <taxon>Bacillales</taxon>
        <taxon>Alicyclobacillaceae</taxon>
        <taxon>Tumebacillus</taxon>
    </lineage>
</organism>
<evidence type="ECO:0000256" key="1">
    <source>
        <dbReference type="SAM" id="MobiDB-lite"/>
    </source>
</evidence>
<sequence>MPHSILQKAPSPSSNGSKPSAKSSLATPVNKILQLQKTVGNQAVLHMLQKKTAPTAQLKSDKKLMHQLDPYIGWAMDKIASKDGVTEERPRGTGLLQFDAQFQLLFQKINEYDRSKDGRPSVHQAMIEEITTLLNKWSAANKDKLSKHDQSVIIEIQLILIEEWRTNFNQADRLDRYTKDQEAPYKLMTDEGALWSDEQLEYSTSKVGKTGFEYFQHLSTMNRASMAKEMPDDRAPDWAASVKDKVVTALNDAVLNHYTTSARADALEQDGALKAKTLLQKDNPTYKHNTSAYDEHALANHGFTFFFIESPDAGMRQTRFGKEEEQQRSGASSAQGDSAQISLGLKDSGLLDKGWLMLSDFAQREYPDLMTEPGKASLTSWLPTRAHEALKTKPGFTEKVRSFQTGRMTDDQFDESITAGAKTTDREKRQVQVMARQQAYQDQGSHQVYGGGGDRQVTAEDRIYHNLLVGPDIIPGLAERTVLEIARIQRVNPELADKLIQLDGPELLKFMFKDLFRPQAMIPNAVDIKPGNIKKF</sequence>
<dbReference type="KEGG" id="tab:CIG75_18045"/>
<gene>
    <name evidence="2" type="ORF">CIG75_18045</name>
</gene>
<feature type="region of interest" description="Disordered" evidence="1">
    <location>
        <begin position="317"/>
        <end position="339"/>
    </location>
</feature>
<dbReference type="RefSeq" id="WP_094237911.1">
    <property type="nucleotide sequence ID" value="NZ_CP022657.1"/>
</dbReference>
<proteinExistence type="predicted"/>
<accession>A0A223D5E5</accession>
<protein>
    <submittedName>
        <fullName evidence="2">Uncharacterized protein</fullName>
    </submittedName>
</protein>
<dbReference type="Proteomes" id="UP000214688">
    <property type="component" value="Chromosome"/>
</dbReference>
<dbReference type="EMBL" id="CP022657">
    <property type="protein sequence ID" value="ASS76683.1"/>
    <property type="molecule type" value="Genomic_DNA"/>
</dbReference>
<dbReference type="OrthoDB" id="9153660at2"/>
<dbReference type="AlphaFoldDB" id="A0A223D5E5"/>
<keyword evidence="3" id="KW-1185">Reference proteome</keyword>
<evidence type="ECO:0000313" key="2">
    <source>
        <dbReference type="EMBL" id="ASS76683.1"/>
    </source>
</evidence>
<feature type="compositionally biased region" description="Low complexity" evidence="1">
    <location>
        <begin position="328"/>
        <end position="339"/>
    </location>
</feature>
<feature type="compositionally biased region" description="Low complexity" evidence="1">
    <location>
        <begin position="8"/>
        <end position="24"/>
    </location>
</feature>
<name>A0A223D5E5_9BACL</name>
<evidence type="ECO:0000313" key="3">
    <source>
        <dbReference type="Proteomes" id="UP000214688"/>
    </source>
</evidence>